<organism evidence="1 2">
    <name type="scientific">Caerostris extrusa</name>
    <name type="common">Bark spider</name>
    <name type="synonym">Caerostris bankana</name>
    <dbReference type="NCBI Taxonomy" id="172846"/>
    <lineage>
        <taxon>Eukaryota</taxon>
        <taxon>Metazoa</taxon>
        <taxon>Ecdysozoa</taxon>
        <taxon>Arthropoda</taxon>
        <taxon>Chelicerata</taxon>
        <taxon>Arachnida</taxon>
        <taxon>Araneae</taxon>
        <taxon>Araneomorphae</taxon>
        <taxon>Entelegynae</taxon>
        <taxon>Araneoidea</taxon>
        <taxon>Araneidae</taxon>
        <taxon>Caerostris</taxon>
    </lineage>
</organism>
<protein>
    <submittedName>
        <fullName evidence="1">Uncharacterized protein</fullName>
    </submittedName>
</protein>
<reference evidence="1 2" key="1">
    <citation type="submission" date="2021-06" db="EMBL/GenBank/DDBJ databases">
        <title>Caerostris extrusa draft genome.</title>
        <authorList>
            <person name="Kono N."/>
            <person name="Arakawa K."/>
        </authorList>
    </citation>
    <scope>NUCLEOTIDE SEQUENCE [LARGE SCALE GENOMIC DNA]</scope>
</reference>
<evidence type="ECO:0000313" key="2">
    <source>
        <dbReference type="Proteomes" id="UP001054945"/>
    </source>
</evidence>
<accession>A0AAV4U6B7</accession>
<sequence length="90" mass="10036">MRQMDARGNGKFIWNYFLAFQSGLQTRKERSTKQRVPIRIKRCATSGPHLPLSLTLCTDSIWGLSGQEGLRACNCGLENDASKVFFLVGG</sequence>
<keyword evidence="2" id="KW-1185">Reference proteome</keyword>
<proteinExistence type="predicted"/>
<name>A0AAV4U6B7_CAEEX</name>
<evidence type="ECO:0000313" key="1">
    <source>
        <dbReference type="EMBL" id="GIY53359.1"/>
    </source>
</evidence>
<dbReference type="AlphaFoldDB" id="A0AAV4U6B7"/>
<dbReference type="EMBL" id="BPLR01012353">
    <property type="protein sequence ID" value="GIY53359.1"/>
    <property type="molecule type" value="Genomic_DNA"/>
</dbReference>
<dbReference type="Proteomes" id="UP001054945">
    <property type="component" value="Unassembled WGS sequence"/>
</dbReference>
<comment type="caution">
    <text evidence="1">The sequence shown here is derived from an EMBL/GenBank/DDBJ whole genome shotgun (WGS) entry which is preliminary data.</text>
</comment>
<gene>
    <name evidence="1" type="ORF">CEXT_602931</name>
</gene>